<comment type="caution">
    <text evidence="3">The sequence shown here is derived from an EMBL/GenBank/DDBJ whole genome shotgun (WGS) entry which is preliminary data.</text>
</comment>
<organism evidence="3 4">
    <name type="scientific">Lentinula lateritia</name>
    <dbReference type="NCBI Taxonomy" id="40482"/>
    <lineage>
        <taxon>Eukaryota</taxon>
        <taxon>Fungi</taxon>
        <taxon>Dikarya</taxon>
        <taxon>Basidiomycota</taxon>
        <taxon>Agaricomycotina</taxon>
        <taxon>Agaricomycetes</taxon>
        <taxon>Agaricomycetidae</taxon>
        <taxon>Agaricales</taxon>
        <taxon>Marasmiineae</taxon>
        <taxon>Omphalotaceae</taxon>
        <taxon>Lentinula</taxon>
    </lineage>
</organism>
<dbReference type="AlphaFoldDB" id="A0A9W8ZXK7"/>
<dbReference type="Gene3D" id="2.60.120.340">
    <property type="entry name" value="Nucleoplasmin core domain"/>
    <property type="match status" value="1"/>
</dbReference>
<evidence type="ECO:0000313" key="3">
    <source>
        <dbReference type="EMBL" id="KAJ4469696.1"/>
    </source>
</evidence>
<feature type="region of interest" description="Disordered" evidence="1">
    <location>
        <begin position="105"/>
        <end position="162"/>
    </location>
</feature>
<name>A0A9W8ZXK7_9AGAR</name>
<evidence type="ECO:0000259" key="2">
    <source>
        <dbReference type="Pfam" id="PF17800"/>
    </source>
</evidence>
<dbReference type="InterPro" id="IPR041232">
    <property type="entry name" value="NPL"/>
</dbReference>
<evidence type="ECO:0000313" key="4">
    <source>
        <dbReference type="Proteomes" id="UP001150238"/>
    </source>
</evidence>
<protein>
    <recommendedName>
        <fullName evidence="2">Nucleoplasmin-like domain-containing protein</fullName>
    </recommendedName>
</protein>
<reference evidence="3" key="2">
    <citation type="journal article" date="2023" name="Proc. Natl. Acad. Sci. U.S.A.">
        <title>A global phylogenomic analysis of the shiitake genus Lentinula.</title>
        <authorList>
            <person name="Sierra-Patev S."/>
            <person name="Min B."/>
            <person name="Naranjo-Ortiz M."/>
            <person name="Looney B."/>
            <person name="Konkel Z."/>
            <person name="Slot J.C."/>
            <person name="Sakamoto Y."/>
            <person name="Steenwyk J.L."/>
            <person name="Rokas A."/>
            <person name="Carro J."/>
            <person name="Camarero S."/>
            <person name="Ferreira P."/>
            <person name="Molpeceres G."/>
            <person name="Ruiz-Duenas F.J."/>
            <person name="Serrano A."/>
            <person name="Henrissat B."/>
            <person name="Drula E."/>
            <person name="Hughes K.W."/>
            <person name="Mata J.L."/>
            <person name="Ishikawa N.K."/>
            <person name="Vargas-Isla R."/>
            <person name="Ushijima S."/>
            <person name="Smith C.A."/>
            <person name="Donoghue J."/>
            <person name="Ahrendt S."/>
            <person name="Andreopoulos W."/>
            <person name="He G."/>
            <person name="LaButti K."/>
            <person name="Lipzen A."/>
            <person name="Ng V."/>
            <person name="Riley R."/>
            <person name="Sandor L."/>
            <person name="Barry K."/>
            <person name="Martinez A.T."/>
            <person name="Xiao Y."/>
            <person name="Gibbons J.G."/>
            <person name="Terashima K."/>
            <person name="Grigoriev I.V."/>
            <person name="Hibbett D."/>
        </authorList>
    </citation>
    <scope>NUCLEOTIDE SEQUENCE</scope>
    <source>
        <strain evidence="3">Sp2 HRB7682 ss15</strain>
    </source>
</reference>
<feature type="region of interest" description="Disordered" evidence="1">
    <location>
        <begin position="193"/>
        <end position="233"/>
    </location>
</feature>
<feature type="compositionally biased region" description="Basic and acidic residues" evidence="1">
    <location>
        <begin position="113"/>
        <end position="135"/>
    </location>
</feature>
<reference evidence="3" key="1">
    <citation type="submission" date="2022-08" db="EMBL/GenBank/DDBJ databases">
        <authorList>
            <consortium name="DOE Joint Genome Institute"/>
            <person name="Min B."/>
            <person name="Riley R."/>
            <person name="Sierra-Patev S."/>
            <person name="Naranjo-Ortiz M."/>
            <person name="Looney B."/>
            <person name="Konkel Z."/>
            <person name="Slot J.C."/>
            <person name="Sakamoto Y."/>
            <person name="Steenwyk J.L."/>
            <person name="Rokas A."/>
            <person name="Carro J."/>
            <person name="Camarero S."/>
            <person name="Ferreira P."/>
            <person name="Molpeceres G."/>
            <person name="Ruiz-Duenas F.J."/>
            <person name="Serrano A."/>
            <person name="Henrissat B."/>
            <person name="Drula E."/>
            <person name="Hughes K.W."/>
            <person name="Mata J.L."/>
            <person name="Ishikawa N.K."/>
            <person name="Vargas-Isla R."/>
            <person name="Ushijima S."/>
            <person name="Smith C.A."/>
            <person name="Ahrendt S."/>
            <person name="Andreopoulos W."/>
            <person name="He G."/>
            <person name="Labutti K."/>
            <person name="Lipzen A."/>
            <person name="Ng V."/>
            <person name="Sandor L."/>
            <person name="Barry K."/>
            <person name="Martinez A.T."/>
            <person name="Xiao Y."/>
            <person name="Gibbons J.G."/>
            <person name="Terashima K."/>
            <person name="Hibbett D.S."/>
            <person name="Grigoriev I.V."/>
        </authorList>
    </citation>
    <scope>NUCLEOTIDE SEQUENCE</scope>
    <source>
        <strain evidence="3">Sp2 HRB7682 ss15</strain>
    </source>
</reference>
<feature type="compositionally biased region" description="Basic and acidic residues" evidence="1">
    <location>
        <begin position="144"/>
        <end position="155"/>
    </location>
</feature>
<feature type="domain" description="Nucleoplasmin-like" evidence="2">
    <location>
        <begin position="7"/>
        <end position="98"/>
    </location>
</feature>
<sequence length="405" mass="44684">MVDNLCWFRNITPGVNVDFIPQDNLTICSVAIRKCDDSFARTTLYLARGSEHEDSVALGTLSAQTVDQLSVEVKLAKSIQYSLHVEGPNPISVIGYYIGTGDGIVKRRHDSKRPRSDDSDHGRGSKRAKVEDGTKLKVKSHSSKHSEGKNRDPREGPGLVGLRTTVTDNISNTAGGAAVVSSDLEYGATVGFSINTSDRDSTNNISIQPIHSGLSHPPQSSNVGPSNNPSQHLQPLLLRPAIELRKIAGRKRESEAGKIPKGMRLRGQEQNVKRDMMLKLAESSRRFLEVLSEVDEKKTQIEKEENFAASVMFSKQLRTNFGTHLSCSRDDEVTTETVPEPTTTQATSRKQPFENCLILVSTEVVPLLCLSFELPRATFSWVQIPSSDFRSFIFELGTERPEPPV</sequence>
<feature type="compositionally biased region" description="Polar residues" evidence="1">
    <location>
        <begin position="193"/>
        <end position="209"/>
    </location>
</feature>
<accession>A0A9W8ZXK7</accession>
<dbReference type="Proteomes" id="UP001150238">
    <property type="component" value="Unassembled WGS sequence"/>
</dbReference>
<gene>
    <name evidence="3" type="ORF">C8J55DRAFT_564334</name>
</gene>
<feature type="compositionally biased region" description="Polar residues" evidence="1">
    <location>
        <begin position="217"/>
        <end position="233"/>
    </location>
</feature>
<dbReference type="Pfam" id="PF17800">
    <property type="entry name" value="NPL"/>
    <property type="match status" value="1"/>
</dbReference>
<dbReference type="EMBL" id="JANVFS010000034">
    <property type="protein sequence ID" value="KAJ4469696.1"/>
    <property type="molecule type" value="Genomic_DNA"/>
</dbReference>
<evidence type="ECO:0000256" key="1">
    <source>
        <dbReference type="SAM" id="MobiDB-lite"/>
    </source>
</evidence>
<proteinExistence type="predicted"/>